<feature type="region of interest" description="Disordered" evidence="18">
    <location>
        <begin position="1"/>
        <end position="20"/>
    </location>
</feature>
<dbReference type="EC" id="1.3.1.98" evidence="17"/>
<evidence type="ECO:0000256" key="1">
    <source>
        <dbReference type="ARBA" id="ARBA00001974"/>
    </source>
</evidence>
<keyword evidence="7 17" id="KW-0132">Cell division</keyword>
<comment type="pathway">
    <text evidence="4 17">Cell wall biogenesis; peptidoglycan biosynthesis.</text>
</comment>
<dbReference type="NCBIfam" id="NF010478">
    <property type="entry name" value="PRK13903.1"/>
    <property type="match status" value="1"/>
</dbReference>
<evidence type="ECO:0000256" key="7">
    <source>
        <dbReference type="ARBA" id="ARBA00022618"/>
    </source>
</evidence>
<feature type="active site" evidence="17">
    <location>
        <position position="183"/>
    </location>
</feature>
<protein>
    <recommendedName>
        <fullName evidence="17">UDP-N-acetylenolpyruvoylglucosamine reductase</fullName>
        <ecNumber evidence="17">1.3.1.98</ecNumber>
    </recommendedName>
    <alternativeName>
        <fullName evidence="17">UDP-N-acetylmuramate dehydrogenase</fullName>
    </alternativeName>
</protein>
<comment type="function">
    <text evidence="2 17">Cell wall formation.</text>
</comment>
<evidence type="ECO:0000256" key="4">
    <source>
        <dbReference type="ARBA" id="ARBA00004752"/>
    </source>
</evidence>
<dbReference type="InterPro" id="IPR003170">
    <property type="entry name" value="MurB"/>
</dbReference>
<evidence type="ECO:0000256" key="14">
    <source>
        <dbReference type="ARBA" id="ARBA00023306"/>
    </source>
</evidence>
<keyword evidence="11 17" id="KW-0133">Cell shape</keyword>
<evidence type="ECO:0000256" key="18">
    <source>
        <dbReference type="SAM" id="MobiDB-lite"/>
    </source>
</evidence>
<accession>A0A939BTS7</accession>
<feature type="active site" evidence="17">
    <location>
        <position position="368"/>
    </location>
</feature>
<dbReference type="GO" id="GO:0008360">
    <property type="term" value="P:regulation of cell shape"/>
    <property type="evidence" value="ECO:0007669"/>
    <property type="project" value="UniProtKB-KW"/>
</dbReference>
<evidence type="ECO:0000256" key="13">
    <source>
        <dbReference type="ARBA" id="ARBA00023002"/>
    </source>
</evidence>
<keyword evidence="9 17" id="KW-0274">FAD</keyword>
<feature type="active site" description="Proton donor" evidence="17">
    <location>
        <position position="273"/>
    </location>
</feature>
<feature type="compositionally biased region" description="Pro residues" evidence="18">
    <location>
        <begin position="1"/>
        <end position="15"/>
    </location>
</feature>
<dbReference type="Gene3D" id="3.30.465.10">
    <property type="match status" value="1"/>
</dbReference>
<evidence type="ECO:0000256" key="16">
    <source>
        <dbReference type="ARBA" id="ARBA00048914"/>
    </source>
</evidence>
<dbReference type="PROSITE" id="PS51387">
    <property type="entry name" value="FAD_PCMH"/>
    <property type="match status" value="1"/>
</dbReference>
<dbReference type="PANTHER" id="PTHR21071">
    <property type="entry name" value="UDP-N-ACETYLENOLPYRUVOYLGLUCOSAMINE REDUCTASE"/>
    <property type="match status" value="1"/>
</dbReference>
<dbReference type="InterPro" id="IPR036318">
    <property type="entry name" value="FAD-bd_PCMH-like_sf"/>
</dbReference>
<evidence type="ECO:0000256" key="17">
    <source>
        <dbReference type="HAMAP-Rule" id="MF_00037"/>
    </source>
</evidence>
<evidence type="ECO:0000259" key="19">
    <source>
        <dbReference type="PROSITE" id="PS51387"/>
    </source>
</evidence>
<comment type="subcellular location">
    <subcellularLocation>
        <location evidence="3 17">Cytoplasm</location>
    </subcellularLocation>
</comment>
<evidence type="ECO:0000313" key="21">
    <source>
        <dbReference type="Proteomes" id="UP000663791"/>
    </source>
</evidence>
<reference evidence="20" key="1">
    <citation type="submission" date="2021-01" db="EMBL/GenBank/DDBJ databases">
        <title>Novel species in genus Nocardioides.</title>
        <authorList>
            <person name="Zhang G."/>
        </authorList>
    </citation>
    <scope>NUCLEOTIDE SEQUENCE</scope>
    <source>
        <strain evidence="20">Zg-536</strain>
    </source>
</reference>
<dbReference type="InterPro" id="IPR016169">
    <property type="entry name" value="FAD-bd_PCMH_sub2"/>
</dbReference>
<dbReference type="InterPro" id="IPR036635">
    <property type="entry name" value="MurB_C_sf"/>
</dbReference>
<dbReference type="GO" id="GO:0051301">
    <property type="term" value="P:cell division"/>
    <property type="evidence" value="ECO:0007669"/>
    <property type="project" value="UniProtKB-KW"/>
</dbReference>
<dbReference type="InterPro" id="IPR011601">
    <property type="entry name" value="MurB_C"/>
</dbReference>
<dbReference type="Pfam" id="PF01565">
    <property type="entry name" value="FAD_binding_4"/>
    <property type="match status" value="1"/>
</dbReference>
<dbReference type="HAMAP" id="MF_00037">
    <property type="entry name" value="MurB"/>
    <property type="match status" value="1"/>
</dbReference>
<organism evidence="20 21">
    <name type="scientific">Nocardioides faecalis</name>
    <dbReference type="NCBI Taxonomy" id="2803858"/>
    <lineage>
        <taxon>Bacteria</taxon>
        <taxon>Bacillati</taxon>
        <taxon>Actinomycetota</taxon>
        <taxon>Actinomycetes</taxon>
        <taxon>Propionibacteriales</taxon>
        <taxon>Nocardioidaceae</taxon>
        <taxon>Nocardioides</taxon>
    </lineage>
</organism>
<keyword evidence="6 17" id="KW-0963">Cytoplasm</keyword>
<evidence type="ECO:0000256" key="6">
    <source>
        <dbReference type="ARBA" id="ARBA00022490"/>
    </source>
</evidence>
<dbReference type="EMBL" id="JAERTX010000012">
    <property type="protein sequence ID" value="MBM9460959.1"/>
    <property type="molecule type" value="Genomic_DNA"/>
</dbReference>
<keyword evidence="14 17" id="KW-0131">Cell cycle</keyword>
<dbReference type="GO" id="GO:0071555">
    <property type="term" value="P:cell wall organization"/>
    <property type="evidence" value="ECO:0007669"/>
    <property type="project" value="UniProtKB-KW"/>
</dbReference>
<dbReference type="SUPFAM" id="SSF56176">
    <property type="entry name" value="FAD-binding/transporter-associated domain-like"/>
    <property type="match status" value="1"/>
</dbReference>
<keyword evidence="21" id="KW-1185">Reference proteome</keyword>
<keyword evidence="8 17" id="KW-0285">Flavoprotein</keyword>
<dbReference type="GO" id="GO:0008762">
    <property type="term" value="F:UDP-N-acetylmuramate dehydrogenase activity"/>
    <property type="evidence" value="ECO:0007669"/>
    <property type="project" value="UniProtKB-UniRule"/>
</dbReference>
<evidence type="ECO:0000313" key="20">
    <source>
        <dbReference type="EMBL" id="MBM9460959.1"/>
    </source>
</evidence>
<feature type="domain" description="FAD-binding PCMH-type" evidence="19">
    <location>
        <begin position="27"/>
        <end position="211"/>
    </location>
</feature>
<evidence type="ECO:0000256" key="9">
    <source>
        <dbReference type="ARBA" id="ARBA00022827"/>
    </source>
</evidence>
<comment type="catalytic activity">
    <reaction evidence="16 17">
        <text>UDP-N-acetyl-alpha-D-muramate + NADP(+) = UDP-N-acetyl-3-O-(1-carboxyvinyl)-alpha-D-glucosamine + NADPH + H(+)</text>
        <dbReference type="Rhea" id="RHEA:12248"/>
        <dbReference type="ChEBI" id="CHEBI:15378"/>
        <dbReference type="ChEBI" id="CHEBI:57783"/>
        <dbReference type="ChEBI" id="CHEBI:58349"/>
        <dbReference type="ChEBI" id="CHEBI:68483"/>
        <dbReference type="ChEBI" id="CHEBI:70757"/>
        <dbReference type="EC" id="1.3.1.98"/>
    </reaction>
</comment>
<gene>
    <name evidence="17" type="primary">murB</name>
    <name evidence="20" type="ORF">JK386_13730</name>
</gene>
<keyword evidence="13 17" id="KW-0560">Oxidoreductase</keyword>
<evidence type="ECO:0000256" key="15">
    <source>
        <dbReference type="ARBA" id="ARBA00023316"/>
    </source>
</evidence>
<dbReference type="Pfam" id="PF02873">
    <property type="entry name" value="MurB_C"/>
    <property type="match status" value="1"/>
</dbReference>
<dbReference type="GO" id="GO:0005829">
    <property type="term" value="C:cytosol"/>
    <property type="evidence" value="ECO:0007669"/>
    <property type="project" value="TreeGrafter"/>
</dbReference>
<dbReference type="Proteomes" id="UP000663791">
    <property type="component" value="Unassembled WGS sequence"/>
</dbReference>
<comment type="cofactor">
    <cofactor evidence="1 17">
        <name>FAD</name>
        <dbReference type="ChEBI" id="CHEBI:57692"/>
    </cofactor>
</comment>
<evidence type="ECO:0000256" key="2">
    <source>
        <dbReference type="ARBA" id="ARBA00003921"/>
    </source>
</evidence>
<dbReference type="AlphaFoldDB" id="A0A939BTS7"/>
<sequence>MRRGPPSVPEQPSTPGPRLADLTTLRLGGPAGRYVAATTPEELAQAVAAADAAGEAVLVVGGGSNLVVADEGFPGTVVHATGGGVRVELAAEGSVGGSVDGSVEVTVAAGEDWDGFVARAVAEGWAGVEALSGIPGTVGATPVQNVGAYGQEVAQTIARVRVWDRTLRGERTFTGAECRFGYRHSRFKADRYDAWGSRHVVLEVTFRFAPPVGGPGEHAASAPVAYAELARTLGVEVGQRAPLGEVRAAVLGLRRGKGMVLDAADHDTWSAGSFFTNPFVEPDRVPAGAPSYPQPDGRVKTSAAWLIEHAGFAKGHGLDRPGARVSLSTKHTLALTNRGGASTADLLDLAREVREGVRAAFGIELVNEPVTVGCAL</sequence>
<evidence type="ECO:0000256" key="5">
    <source>
        <dbReference type="ARBA" id="ARBA00010485"/>
    </source>
</evidence>
<dbReference type="GO" id="GO:0071949">
    <property type="term" value="F:FAD binding"/>
    <property type="evidence" value="ECO:0007669"/>
    <property type="project" value="InterPro"/>
</dbReference>
<keyword evidence="15 17" id="KW-0961">Cell wall biogenesis/degradation</keyword>
<keyword evidence="10 17" id="KW-0521">NADP</keyword>
<evidence type="ECO:0000256" key="10">
    <source>
        <dbReference type="ARBA" id="ARBA00022857"/>
    </source>
</evidence>
<dbReference type="Gene3D" id="3.30.43.10">
    <property type="entry name" value="Uridine Diphospho-n-acetylenolpyruvylglucosamine Reductase, domain 2"/>
    <property type="match status" value="1"/>
</dbReference>
<comment type="similarity">
    <text evidence="5 17">Belongs to the MurB family.</text>
</comment>
<dbReference type="Gene3D" id="3.90.78.10">
    <property type="entry name" value="UDP-N-acetylenolpyruvoylglucosamine reductase, C-terminal domain"/>
    <property type="match status" value="1"/>
</dbReference>
<dbReference type="GO" id="GO:0009252">
    <property type="term" value="P:peptidoglycan biosynthetic process"/>
    <property type="evidence" value="ECO:0007669"/>
    <property type="project" value="UniProtKB-UniRule"/>
</dbReference>
<evidence type="ECO:0000256" key="3">
    <source>
        <dbReference type="ARBA" id="ARBA00004496"/>
    </source>
</evidence>
<evidence type="ECO:0000256" key="12">
    <source>
        <dbReference type="ARBA" id="ARBA00022984"/>
    </source>
</evidence>
<dbReference type="InterPro" id="IPR016167">
    <property type="entry name" value="FAD-bd_PCMH_sub1"/>
</dbReference>
<proteinExistence type="inferred from homology"/>
<dbReference type="InterPro" id="IPR016166">
    <property type="entry name" value="FAD-bd_PCMH"/>
</dbReference>
<keyword evidence="12 17" id="KW-0573">Peptidoglycan synthesis</keyword>
<evidence type="ECO:0000256" key="11">
    <source>
        <dbReference type="ARBA" id="ARBA00022960"/>
    </source>
</evidence>
<dbReference type="SUPFAM" id="SSF56194">
    <property type="entry name" value="Uridine diphospho-N-Acetylenolpyruvylglucosamine reductase, MurB, C-terminal domain"/>
    <property type="match status" value="1"/>
</dbReference>
<dbReference type="PANTHER" id="PTHR21071:SF4">
    <property type="entry name" value="UDP-N-ACETYLENOLPYRUVOYLGLUCOSAMINE REDUCTASE"/>
    <property type="match status" value="1"/>
</dbReference>
<comment type="caution">
    <text evidence="20">The sequence shown here is derived from an EMBL/GenBank/DDBJ whole genome shotgun (WGS) entry which is preliminary data.</text>
</comment>
<name>A0A939BTS7_9ACTN</name>
<evidence type="ECO:0000256" key="8">
    <source>
        <dbReference type="ARBA" id="ARBA00022630"/>
    </source>
</evidence>
<dbReference type="InterPro" id="IPR006094">
    <property type="entry name" value="Oxid_FAD_bind_N"/>
</dbReference>